<dbReference type="PANTHER" id="PTHR30086">
    <property type="entry name" value="ARGININE EXPORTER PROTEIN ARGO"/>
    <property type="match status" value="1"/>
</dbReference>
<evidence type="ECO:0000256" key="5">
    <source>
        <dbReference type="ARBA" id="ARBA00023136"/>
    </source>
</evidence>
<accession>A0A6J6AZL3</accession>
<feature type="transmembrane region" description="Helical" evidence="6">
    <location>
        <begin position="179"/>
        <end position="200"/>
    </location>
</feature>
<feature type="transmembrane region" description="Helical" evidence="6">
    <location>
        <begin position="68"/>
        <end position="92"/>
    </location>
</feature>
<dbReference type="InterPro" id="IPR001123">
    <property type="entry name" value="LeuE-type"/>
</dbReference>
<gene>
    <name evidence="7" type="ORF">UFOPK1425_00058</name>
</gene>
<feature type="transmembrane region" description="Helical" evidence="6">
    <location>
        <begin position="220"/>
        <end position="238"/>
    </location>
</feature>
<evidence type="ECO:0000256" key="4">
    <source>
        <dbReference type="ARBA" id="ARBA00022989"/>
    </source>
</evidence>
<evidence type="ECO:0000313" key="7">
    <source>
        <dbReference type="EMBL" id="CAB4531944.1"/>
    </source>
</evidence>
<dbReference type="GO" id="GO:0015171">
    <property type="term" value="F:amino acid transmembrane transporter activity"/>
    <property type="evidence" value="ECO:0007669"/>
    <property type="project" value="TreeGrafter"/>
</dbReference>
<name>A0A6J6AZL3_9ZZZZ</name>
<dbReference type="PANTHER" id="PTHR30086:SF20">
    <property type="entry name" value="ARGININE EXPORTER PROTEIN ARGO-RELATED"/>
    <property type="match status" value="1"/>
</dbReference>
<dbReference type="Pfam" id="PF01810">
    <property type="entry name" value="LysE"/>
    <property type="match status" value="1"/>
</dbReference>
<feature type="transmembrane region" description="Helical" evidence="6">
    <location>
        <begin position="34"/>
        <end position="56"/>
    </location>
</feature>
<keyword evidence="5 6" id="KW-0472">Membrane</keyword>
<dbReference type="AlphaFoldDB" id="A0A6J6AZL3"/>
<keyword evidence="2" id="KW-1003">Cell membrane</keyword>
<evidence type="ECO:0000256" key="2">
    <source>
        <dbReference type="ARBA" id="ARBA00022475"/>
    </source>
</evidence>
<comment type="subcellular location">
    <subcellularLocation>
        <location evidence="1">Cell membrane</location>
        <topology evidence="1">Multi-pass membrane protein</topology>
    </subcellularLocation>
</comment>
<keyword evidence="4 6" id="KW-1133">Transmembrane helix</keyword>
<feature type="transmembrane region" description="Helical" evidence="6">
    <location>
        <begin position="146"/>
        <end position="167"/>
    </location>
</feature>
<evidence type="ECO:0000256" key="1">
    <source>
        <dbReference type="ARBA" id="ARBA00004651"/>
    </source>
</evidence>
<sequence>MREGPELERERGLLDLPVRYAHAMNSFVVIPSRLWEYCIAAIIIILAPGPSVLFVIARAIAWGRATAIATVAGNVMGAFSLSVVVAVGLGPVLQRSDLAFTGVQVLGGGYLVYLGISAIKHSQIHASDMTNQGDIRPSKWKSMREGYWVGALNPKGIVFFAAILPQFVDREAGKITSQLILMGAIFAIFAFFSDGGWGILAGTIRNWLATEIHRLIRMRMAGGIVMIVLGVFTLISAIRGR</sequence>
<feature type="transmembrane region" description="Helical" evidence="6">
    <location>
        <begin position="98"/>
        <end position="119"/>
    </location>
</feature>
<dbReference type="EMBL" id="CAEZSJ010000005">
    <property type="protein sequence ID" value="CAB4531944.1"/>
    <property type="molecule type" value="Genomic_DNA"/>
</dbReference>
<keyword evidence="3 6" id="KW-0812">Transmembrane</keyword>
<evidence type="ECO:0000256" key="6">
    <source>
        <dbReference type="SAM" id="Phobius"/>
    </source>
</evidence>
<dbReference type="GO" id="GO:0005886">
    <property type="term" value="C:plasma membrane"/>
    <property type="evidence" value="ECO:0007669"/>
    <property type="project" value="UniProtKB-SubCell"/>
</dbReference>
<organism evidence="7">
    <name type="scientific">freshwater metagenome</name>
    <dbReference type="NCBI Taxonomy" id="449393"/>
    <lineage>
        <taxon>unclassified sequences</taxon>
        <taxon>metagenomes</taxon>
        <taxon>ecological metagenomes</taxon>
    </lineage>
</organism>
<evidence type="ECO:0000256" key="3">
    <source>
        <dbReference type="ARBA" id="ARBA00022692"/>
    </source>
</evidence>
<reference evidence="7" key="1">
    <citation type="submission" date="2020-05" db="EMBL/GenBank/DDBJ databases">
        <authorList>
            <person name="Chiriac C."/>
            <person name="Salcher M."/>
            <person name="Ghai R."/>
            <person name="Kavagutti S V."/>
        </authorList>
    </citation>
    <scope>NUCLEOTIDE SEQUENCE</scope>
</reference>
<proteinExistence type="predicted"/>
<dbReference type="PIRSF" id="PIRSF006324">
    <property type="entry name" value="LeuE"/>
    <property type="match status" value="1"/>
</dbReference>
<protein>
    <submittedName>
        <fullName evidence="7">Unannotated protein</fullName>
    </submittedName>
</protein>